<dbReference type="InterPro" id="IPR049283">
    <property type="entry name" value="DUF6851"/>
</dbReference>
<organism evidence="4 5">
    <name type="scientific">Deinococcus aquaticus</name>
    <dbReference type="NCBI Taxonomy" id="328692"/>
    <lineage>
        <taxon>Bacteria</taxon>
        <taxon>Thermotogati</taxon>
        <taxon>Deinococcota</taxon>
        <taxon>Deinococci</taxon>
        <taxon>Deinococcales</taxon>
        <taxon>Deinococcaceae</taxon>
        <taxon>Deinococcus</taxon>
    </lineage>
</organism>
<evidence type="ECO:0000313" key="4">
    <source>
        <dbReference type="EMBL" id="WDA59441.1"/>
    </source>
</evidence>
<dbReference type="PANTHER" id="PTHR34599">
    <property type="entry name" value="PEROXIDASE-RELATED"/>
    <property type="match status" value="1"/>
</dbReference>
<reference evidence="4 5" key="1">
    <citation type="submission" date="2022-12" db="EMBL/GenBank/DDBJ databases">
        <title>Genome Sequence of Deinococcus aquaticus Type Strain PB314.</title>
        <authorList>
            <person name="Albert C."/>
            <person name="Hill J."/>
            <person name="Boren L."/>
            <person name="Scholz-Ng S."/>
            <person name="Fatema N."/>
            <person name="Grosso R."/>
            <person name="Soboslay E."/>
            <person name="Tuohy J."/>
        </authorList>
    </citation>
    <scope>NUCLEOTIDE SEQUENCE [LARGE SCALE GENOMIC DNA]</scope>
    <source>
        <strain evidence="4 5">PB-314</strain>
    </source>
</reference>
<feature type="region of interest" description="Disordered" evidence="1">
    <location>
        <begin position="39"/>
        <end position="71"/>
    </location>
</feature>
<dbReference type="InterPro" id="IPR016119">
    <property type="entry name" value="Br/Cl_peroxidase_C"/>
</dbReference>
<keyword evidence="5" id="KW-1185">Reference proteome</keyword>
<dbReference type="EMBL" id="CP115165">
    <property type="protein sequence ID" value="WDA59441.1"/>
    <property type="molecule type" value="Genomic_DNA"/>
</dbReference>
<sequence>MKTPFTFTRSRPGRRVWPRSLRQGALGAALTVTLTACPATPITDTGTGTGMSGGAAPSSPGPAGGTASTGAPPCNLTPAAWAAIEAPGNSAARVWDELALNAIRSVLPQPAAHARNLFHLSAAMYDTWAAFDPTAQGVFVQETHQGTPAQVELALNRAAHRVLRARYAGVVPALGTCFDDRLRHLGLDPADTGTQGDTPAATGNRIAQAILDAARMDGANEAQGYADTTGYRAVNGPLRPEIPGATPSNPDRWQPLLLKEPFTQNGIPLSGPQTFMGAQWGNVKPFAMTRNGRFYHDPGPVPSISDPLMAARWVPDLLRRQAQLDPARPDMTDLSPAVTGNNPLGTNDGRGHPLNPVTGQPYAPNPTKLADYGRIIAEFWADGPRAETPPGHWNVLANAVSDDARLPHRLGGQGPALPRLEWDVKLYLALNAAMHDAAIAAWDVKRQSDTARPITLVRVLAARQALPDEAGVTEERGGKLLARSFNPAGGFSWRDPADWIPYQTAVFVSPAFPGFVSGHSTFSRAAASVLTDLTGSGFFPGGLYEMTAAPGFIRSDSSTNDSPVRLQWATYADAADQAGQSRIWGGIHIEPDDLAGRRIGHEVGLDAVALARRYFTGQAP</sequence>
<dbReference type="PANTHER" id="PTHR34599:SF2">
    <property type="entry name" value="TRAF-TYPE DOMAIN-CONTAINING PROTEIN"/>
    <property type="match status" value="1"/>
</dbReference>
<dbReference type="InterPro" id="IPR055161">
    <property type="entry name" value="NapH1-like_2nd"/>
</dbReference>
<dbReference type="RefSeq" id="WP_273989941.1">
    <property type="nucleotide sequence ID" value="NZ_BAABQT010000014.1"/>
</dbReference>
<dbReference type="SUPFAM" id="SSF48317">
    <property type="entry name" value="Acid phosphatase/Vanadium-dependent haloperoxidase"/>
    <property type="match status" value="1"/>
</dbReference>
<dbReference type="InterPro" id="IPR052559">
    <property type="entry name" value="V-haloperoxidase"/>
</dbReference>
<dbReference type="Pfam" id="PF21167">
    <property type="entry name" value="DUF6851"/>
    <property type="match status" value="1"/>
</dbReference>
<evidence type="ECO:0000259" key="3">
    <source>
        <dbReference type="Pfam" id="PF22778"/>
    </source>
</evidence>
<dbReference type="Gene3D" id="1.10.606.10">
    <property type="entry name" value="Vanadium-containing Chloroperoxidase, domain 2"/>
    <property type="match status" value="1"/>
</dbReference>
<protein>
    <submittedName>
        <fullName evidence="4">Vanadium-dependent haloperoxidase</fullName>
    </submittedName>
</protein>
<dbReference type="CDD" id="cd03398">
    <property type="entry name" value="PAP2_haloperoxidase"/>
    <property type="match status" value="1"/>
</dbReference>
<dbReference type="InterPro" id="IPR036938">
    <property type="entry name" value="PAP2/HPO_sf"/>
</dbReference>
<proteinExistence type="predicted"/>
<dbReference type="Pfam" id="PF22778">
    <property type="entry name" value="VCPO_2nd"/>
    <property type="match status" value="1"/>
</dbReference>
<feature type="region of interest" description="Disordered" evidence="1">
    <location>
        <begin position="327"/>
        <end position="363"/>
    </location>
</feature>
<accession>A0ABY7V641</accession>
<evidence type="ECO:0000256" key="1">
    <source>
        <dbReference type="SAM" id="MobiDB-lite"/>
    </source>
</evidence>
<name>A0ABY7V641_9DEIO</name>
<feature type="domain" description="Vanadium-dependent haloperoxidase NapH1-like second helical-bundle" evidence="3">
    <location>
        <begin position="426"/>
        <end position="616"/>
    </location>
</feature>
<dbReference type="Proteomes" id="UP001217044">
    <property type="component" value="Chromosome"/>
</dbReference>
<gene>
    <name evidence="4" type="ORF">M8445_04310</name>
</gene>
<feature type="domain" description="DUF6851" evidence="2">
    <location>
        <begin position="121"/>
        <end position="255"/>
    </location>
</feature>
<evidence type="ECO:0000313" key="5">
    <source>
        <dbReference type="Proteomes" id="UP001217044"/>
    </source>
</evidence>
<evidence type="ECO:0000259" key="2">
    <source>
        <dbReference type="Pfam" id="PF21167"/>
    </source>
</evidence>